<gene>
    <name evidence="3" type="ORF">Ahy_B06g081716</name>
</gene>
<dbReference type="InterPro" id="IPR044824">
    <property type="entry name" value="MAIN-like"/>
</dbReference>
<dbReference type="EMBL" id="SDMP01000016">
    <property type="protein sequence ID" value="RYR02875.1"/>
    <property type="molecule type" value="Genomic_DNA"/>
</dbReference>
<keyword evidence="1" id="KW-0472">Membrane</keyword>
<proteinExistence type="predicted"/>
<dbReference type="PANTHER" id="PTHR46033">
    <property type="entry name" value="PROTEIN MAIN-LIKE 2"/>
    <property type="match status" value="1"/>
</dbReference>
<dbReference type="AlphaFoldDB" id="A0A444YLQ5"/>
<feature type="transmembrane region" description="Helical" evidence="1">
    <location>
        <begin position="40"/>
        <end position="58"/>
    </location>
</feature>
<dbReference type="Proteomes" id="UP000289738">
    <property type="component" value="Chromosome B06"/>
</dbReference>
<dbReference type="Pfam" id="PF10536">
    <property type="entry name" value="PMD"/>
    <property type="match status" value="1"/>
</dbReference>
<organism evidence="3 4">
    <name type="scientific">Arachis hypogaea</name>
    <name type="common">Peanut</name>
    <dbReference type="NCBI Taxonomy" id="3818"/>
    <lineage>
        <taxon>Eukaryota</taxon>
        <taxon>Viridiplantae</taxon>
        <taxon>Streptophyta</taxon>
        <taxon>Embryophyta</taxon>
        <taxon>Tracheophyta</taxon>
        <taxon>Spermatophyta</taxon>
        <taxon>Magnoliopsida</taxon>
        <taxon>eudicotyledons</taxon>
        <taxon>Gunneridae</taxon>
        <taxon>Pentapetalae</taxon>
        <taxon>rosids</taxon>
        <taxon>fabids</taxon>
        <taxon>Fabales</taxon>
        <taxon>Fabaceae</taxon>
        <taxon>Papilionoideae</taxon>
        <taxon>50 kb inversion clade</taxon>
        <taxon>dalbergioids sensu lato</taxon>
        <taxon>Dalbergieae</taxon>
        <taxon>Pterocarpus clade</taxon>
        <taxon>Arachis</taxon>
    </lineage>
</organism>
<evidence type="ECO:0000313" key="4">
    <source>
        <dbReference type="Proteomes" id="UP000289738"/>
    </source>
</evidence>
<dbReference type="GO" id="GO:0010073">
    <property type="term" value="P:meristem maintenance"/>
    <property type="evidence" value="ECO:0007669"/>
    <property type="project" value="InterPro"/>
</dbReference>
<feature type="domain" description="Aminotransferase-like plant mobile" evidence="2">
    <location>
        <begin position="3"/>
        <end position="46"/>
    </location>
</feature>
<evidence type="ECO:0000259" key="2">
    <source>
        <dbReference type="Pfam" id="PF10536"/>
    </source>
</evidence>
<dbReference type="PANTHER" id="PTHR46033:SF8">
    <property type="entry name" value="PROTEIN MAINTENANCE OF MERISTEMS-LIKE"/>
    <property type="match status" value="1"/>
</dbReference>
<comment type="caution">
    <text evidence="3">The sequence shown here is derived from an EMBL/GenBank/DDBJ whole genome shotgun (WGS) entry which is preliminary data.</text>
</comment>
<keyword evidence="1" id="KW-1133">Transmembrane helix</keyword>
<name>A0A444YLQ5_ARAHY</name>
<reference evidence="3 4" key="1">
    <citation type="submission" date="2019-01" db="EMBL/GenBank/DDBJ databases">
        <title>Sequencing of cultivated peanut Arachis hypogaea provides insights into genome evolution and oil improvement.</title>
        <authorList>
            <person name="Chen X."/>
        </authorList>
    </citation>
    <scope>NUCLEOTIDE SEQUENCE [LARGE SCALE GENOMIC DNA]</scope>
    <source>
        <strain evidence="4">cv. Fuhuasheng</strain>
        <tissue evidence="3">Leaves</tissue>
    </source>
</reference>
<accession>A0A444YLQ5</accession>
<protein>
    <recommendedName>
        <fullName evidence="2">Aminotransferase-like plant mobile domain-containing protein</fullName>
    </recommendedName>
</protein>
<evidence type="ECO:0000313" key="3">
    <source>
        <dbReference type="EMBL" id="RYR02875.1"/>
    </source>
</evidence>
<evidence type="ECO:0000256" key="1">
    <source>
        <dbReference type="SAM" id="Phobius"/>
    </source>
</evidence>
<keyword evidence="1" id="KW-0812">Transmembrane</keyword>
<dbReference type="InterPro" id="IPR019557">
    <property type="entry name" value="AminoTfrase-like_pln_mobile"/>
</dbReference>
<sequence length="118" mass="13310">MVEFEHNWPLASALIERWRPEFHTFHLPCGEMTITLQDMAYQLGLILMVILLVAASVGESSTIRDGPLRTSASSYWVLFLAQRIDSHRPSGLSSSHGSRIQFAKSWSRMPLRSAYCGT</sequence>
<keyword evidence="4" id="KW-1185">Reference proteome</keyword>